<dbReference type="RefSeq" id="XP_031427614.1">
    <property type="nucleotide sequence ID" value="XM_031571754.2"/>
</dbReference>
<dbReference type="OrthoDB" id="8931646at2759"/>
<dbReference type="PROSITE" id="PS00036">
    <property type="entry name" value="BZIP_BASIC"/>
    <property type="match status" value="1"/>
</dbReference>
<organism evidence="3 4">
    <name type="scientific">Clupea harengus</name>
    <name type="common">Atlantic herring</name>
    <dbReference type="NCBI Taxonomy" id="7950"/>
    <lineage>
        <taxon>Eukaryota</taxon>
        <taxon>Metazoa</taxon>
        <taxon>Chordata</taxon>
        <taxon>Craniata</taxon>
        <taxon>Vertebrata</taxon>
        <taxon>Euteleostomi</taxon>
        <taxon>Actinopterygii</taxon>
        <taxon>Neopterygii</taxon>
        <taxon>Teleostei</taxon>
        <taxon>Clupei</taxon>
        <taxon>Clupeiformes</taxon>
        <taxon>Clupeoidei</taxon>
        <taxon>Clupeidae</taxon>
        <taxon>Clupea</taxon>
    </lineage>
</organism>
<reference evidence="4 5" key="1">
    <citation type="submission" date="2025-04" db="UniProtKB">
        <authorList>
            <consortium name="RefSeq"/>
        </authorList>
    </citation>
    <scope>IDENTIFICATION</scope>
</reference>
<dbReference type="RefSeq" id="XP_031427613.1">
    <property type="nucleotide sequence ID" value="XM_031571753.1"/>
</dbReference>
<dbReference type="GO" id="GO:0006986">
    <property type="term" value="P:response to unfolded protein"/>
    <property type="evidence" value="ECO:0007669"/>
    <property type="project" value="InterPro"/>
</dbReference>
<feature type="compositionally biased region" description="Polar residues" evidence="1">
    <location>
        <begin position="163"/>
        <end position="178"/>
    </location>
</feature>
<proteinExistence type="predicted"/>
<evidence type="ECO:0000259" key="2">
    <source>
        <dbReference type="PROSITE" id="PS00036"/>
    </source>
</evidence>
<dbReference type="GO" id="GO:0000977">
    <property type="term" value="F:RNA polymerase II transcription regulatory region sequence-specific DNA binding"/>
    <property type="evidence" value="ECO:0007669"/>
    <property type="project" value="TreeGrafter"/>
</dbReference>
<evidence type="ECO:0000313" key="3">
    <source>
        <dbReference type="Proteomes" id="UP000515152"/>
    </source>
</evidence>
<dbReference type="GeneID" id="105909178"/>
<sequence length="732" mass="79574">MPQPSITGMDPSFGDAFQNYTFADQALTSTDLLANSSDPDFMYELDRDMTCRQSPKGDAQGVGECREPEGMEPMAELGESSELAYSSNFEQWDNYWEDLTKYTRLTSCDIWGTKEVDFLGLDDFSSPYQDEDVISRTPTLAQLNSEDSQPVCDTLYHPDLLQTGSKQPMSLPSLSASQGKKVGRPPMASLSYSSSPSAGSASQNLLPDFPEGSQKATWPVASSTETMAKAHLTFSKAPILTALEGGVSSVMGGIGGGSEFVRKAKVRVSGPYQFTGRLPDPQASASPSSSCSLVELPKGATATSSQAAQRPGASRAATLASLSGPPPATGDRKVAAEGSIKHEVPGGTEMGTSSGVPTKLQFSAMPGASESLLPVVGVAVVDTAMTVAEAAATTAAAGDKNKEEEHNYSLFLTRARLAGKPLVEEEEPEEEPDEEEEDEEEGEEGEEEDDEGGLELDDEDHDEGFGSEHELSENDDDDEDEDEDYEGDKDDISDAFSEPGCDADMVEDVKGLTAGLSRKRGKRRYFWEYSEQLTPSKQERMLKPSEWDRETLPSNMYQKNGLHQGKYTLKKSRRTDVEDLTPNPRKLLQIGNELRKLNKVISDLTPVSELPLTARPRSRKEKNKLASRACRLKKKAQYEANKVKLWGLGSEYDRLLFVINAIKEEIVSRVQDPSDDKGTNMADKLDKLIEETLVKSPVAGQTSDFVNQILETTGRGDPTGGLVGLRVPTSKV</sequence>
<dbReference type="PANTHER" id="PTHR21552">
    <property type="entry name" value="ADULT RETINA PROTEIN"/>
    <property type="match status" value="1"/>
</dbReference>
<accession>A0A6P8FGU9</accession>
<feature type="compositionally biased region" description="Low complexity" evidence="1">
    <location>
        <begin position="185"/>
        <end position="202"/>
    </location>
</feature>
<feature type="region of interest" description="Disordered" evidence="1">
    <location>
        <begin position="418"/>
        <end position="504"/>
    </location>
</feature>
<dbReference type="InterPro" id="IPR004827">
    <property type="entry name" value="bZIP"/>
</dbReference>
<feature type="region of interest" description="Disordered" evidence="1">
    <location>
        <begin position="163"/>
        <end position="217"/>
    </location>
</feature>
<protein>
    <submittedName>
        <fullName evidence="4 5">CREB3 regulatory factor</fullName>
    </submittedName>
</protein>
<name>A0A6P8FGU9_CLUHA</name>
<feature type="domain" description="BZIP" evidence="2">
    <location>
        <begin position="619"/>
        <end position="633"/>
    </location>
</feature>
<feature type="compositionally biased region" description="Basic and acidic residues" evidence="1">
    <location>
        <begin position="463"/>
        <end position="472"/>
    </location>
</feature>
<dbReference type="GeneTree" id="ENSGT00390000007125"/>
<dbReference type="GO" id="GO:0005634">
    <property type="term" value="C:nucleus"/>
    <property type="evidence" value="ECO:0007669"/>
    <property type="project" value="TreeGrafter"/>
</dbReference>
<feature type="region of interest" description="Disordered" evidence="1">
    <location>
        <begin position="301"/>
        <end position="335"/>
    </location>
</feature>
<feature type="compositionally biased region" description="Acidic residues" evidence="1">
    <location>
        <begin position="424"/>
        <end position="462"/>
    </location>
</feature>
<evidence type="ECO:0000313" key="4">
    <source>
        <dbReference type="RefSeq" id="XP_031427613.1"/>
    </source>
</evidence>
<dbReference type="PANTHER" id="PTHR21552:SF2">
    <property type="entry name" value="CREB3 REGULATORY FACTOR"/>
    <property type="match status" value="1"/>
</dbReference>
<dbReference type="AlphaFoldDB" id="A0A6P8FGU9"/>
<dbReference type="CTD" id="153222"/>
<evidence type="ECO:0000313" key="5">
    <source>
        <dbReference type="RefSeq" id="XP_031427614.1"/>
    </source>
</evidence>
<dbReference type="InterPro" id="IPR039165">
    <property type="entry name" value="CREBRF"/>
</dbReference>
<dbReference type="KEGG" id="char:105909178"/>
<dbReference type="InterPro" id="IPR046347">
    <property type="entry name" value="bZIP_sf"/>
</dbReference>
<keyword evidence="3" id="KW-1185">Reference proteome</keyword>
<dbReference type="GO" id="GO:0000981">
    <property type="term" value="F:DNA-binding transcription factor activity, RNA polymerase II-specific"/>
    <property type="evidence" value="ECO:0007669"/>
    <property type="project" value="TreeGrafter"/>
</dbReference>
<dbReference type="SUPFAM" id="SSF57959">
    <property type="entry name" value="Leucine zipper domain"/>
    <property type="match status" value="1"/>
</dbReference>
<dbReference type="CDD" id="cd14809">
    <property type="entry name" value="bZIP_AUREO-like"/>
    <property type="match status" value="1"/>
</dbReference>
<dbReference type="Proteomes" id="UP000515152">
    <property type="component" value="Chromosome 8"/>
</dbReference>
<evidence type="ECO:0000256" key="1">
    <source>
        <dbReference type="SAM" id="MobiDB-lite"/>
    </source>
</evidence>
<gene>
    <name evidence="4 5" type="primary">crebrf</name>
</gene>
<feature type="compositionally biased region" description="Acidic residues" evidence="1">
    <location>
        <begin position="473"/>
        <end position="493"/>
    </location>
</feature>